<dbReference type="PANTHER" id="PTHR11461:SF211">
    <property type="entry name" value="GH10112P-RELATED"/>
    <property type="match status" value="1"/>
</dbReference>
<keyword evidence="4" id="KW-0325">Glycoprotein</keyword>
<dbReference type="InterPro" id="IPR042178">
    <property type="entry name" value="Serpin_sf_1"/>
</dbReference>
<dbReference type="Pfam" id="PF00079">
    <property type="entry name" value="Serpin"/>
    <property type="match status" value="1"/>
</dbReference>
<reference evidence="8" key="1">
    <citation type="submission" date="2020-11" db="EMBL/GenBank/DDBJ databases">
        <authorList>
            <person name="Tran Van P."/>
        </authorList>
    </citation>
    <scope>NUCLEOTIDE SEQUENCE</scope>
</reference>
<keyword evidence="3" id="KW-0722">Serine protease inhibitor</keyword>
<dbReference type="Gene3D" id="3.30.497.10">
    <property type="entry name" value="Antithrombin, subunit I, domain 2"/>
    <property type="match status" value="1"/>
</dbReference>
<keyword evidence="9" id="KW-1185">Reference proteome</keyword>
<dbReference type="PANTHER" id="PTHR11461">
    <property type="entry name" value="SERINE PROTEASE INHIBITOR, SERPIN"/>
    <property type="match status" value="1"/>
</dbReference>
<feature type="compositionally biased region" description="Low complexity" evidence="6">
    <location>
        <begin position="110"/>
        <end position="121"/>
    </location>
</feature>
<dbReference type="PROSITE" id="PS00284">
    <property type="entry name" value="SERPIN"/>
    <property type="match status" value="1"/>
</dbReference>
<dbReference type="AlphaFoldDB" id="A0A7R9PYZ5"/>
<feature type="region of interest" description="Disordered" evidence="6">
    <location>
        <begin position="101"/>
        <end position="135"/>
    </location>
</feature>
<dbReference type="OrthoDB" id="9518664at2759"/>
<evidence type="ECO:0000313" key="8">
    <source>
        <dbReference type="EMBL" id="CAD7626109.1"/>
    </source>
</evidence>
<evidence type="ECO:0000313" key="9">
    <source>
        <dbReference type="Proteomes" id="UP000759131"/>
    </source>
</evidence>
<sequence>MDNVLQSQTIGQNVSETRDSGSVGHHVNSSATDSQNNCTFGSNTTSQPMAVITESGLNSTNTSFMSEVYPNFLFSPLSITVMLGLLLRASSDNVLQSQTIGQNVSETRDSGSVGHHVNSSSTDSQNNCTLGSNTTSQPMAVITESGLNSTNTSFMSEVYPNFLFSPLSITVMLGLLLRASSGHSYNELYNALELNKSIANVNDFEKSVENTLNYFKPSLNSMANTELEISNGICVRDGTKIITNFLNDSDRYFSAKVKAINFKLGFDKSDQKISKWIENNTKSRLMSDKIRLEPLKEDTNLLLLNTLYLTAVDFHNRLLIKRDFYAFGSRIIKTQFNQRAEIVNITNSPLFKSSFLEIPFDANNNNGKRFSLIIVLPNHNHSLESVEKILFANQHLFTAQLANMSSHLVNVMIPQNFITPECWRLDRLLPHIGIKSIFQSETSLMTKISAVESLHMSRIYHESYLRFKQPLNNNHIIHGSTNTEATGSQKQATIVSDFIANRPFLYIIIERNSSALLLMGRVAII</sequence>
<dbReference type="EMBL" id="CAJPIZ010003579">
    <property type="protein sequence ID" value="CAG2106539.1"/>
    <property type="molecule type" value="Genomic_DNA"/>
</dbReference>
<feature type="domain" description="Serpin" evidence="7">
    <location>
        <begin position="147"/>
        <end position="525"/>
    </location>
</feature>
<dbReference type="SUPFAM" id="SSF56574">
    <property type="entry name" value="Serpins"/>
    <property type="match status" value="1"/>
</dbReference>
<feature type="compositionally biased region" description="Polar residues" evidence="6">
    <location>
        <begin position="1"/>
        <end position="15"/>
    </location>
</feature>
<dbReference type="InterPro" id="IPR023795">
    <property type="entry name" value="Serpin_CS"/>
</dbReference>
<dbReference type="CDD" id="cd00172">
    <property type="entry name" value="serpin"/>
    <property type="match status" value="1"/>
</dbReference>
<comment type="similarity">
    <text evidence="1 5">Belongs to the serpin family.</text>
</comment>
<organism evidence="8">
    <name type="scientific">Medioppia subpectinata</name>
    <dbReference type="NCBI Taxonomy" id="1979941"/>
    <lineage>
        <taxon>Eukaryota</taxon>
        <taxon>Metazoa</taxon>
        <taxon>Ecdysozoa</taxon>
        <taxon>Arthropoda</taxon>
        <taxon>Chelicerata</taxon>
        <taxon>Arachnida</taxon>
        <taxon>Acari</taxon>
        <taxon>Acariformes</taxon>
        <taxon>Sarcoptiformes</taxon>
        <taxon>Oribatida</taxon>
        <taxon>Brachypylina</taxon>
        <taxon>Oppioidea</taxon>
        <taxon>Oppiidae</taxon>
        <taxon>Medioppia</taxon>
    </lineage>
</organism>
<feature type="compositionally biased region" description="Polar residues" evidence="6">
    <location>
        <begin position="27"/>
        <end position="43"/>
    </location>
</feature>
<dbReference type="InterPro" id="IPR023796">
    <property type="entry name" value="Serpin_dom"/>
</dbReference>
<evidence type="ECO:0000256" key="4">
    <source>
        <dbReference type="ARBA" id="ARBA00023180"/>
    </source>
</evidence>
<dbReference type="InterPro" id="IPR000215">
    <property type="entry name" value="Serpin_fam"/>
</dbReference>
<dbReference type="GO" id="GO:0004867">
    <property type="term" value="F:serine-type endopeptidase inhibitor activity"/>
    <property type="evidence" value="ECO:0007669"/>
    <property type="project" value="UniProtKB-KW"/>
</dbReference>
<evidence type="ECO:0000256" key="2">
    <source>
        <dbReference type="ARBA" id="ARBA00022690"/>
    </source>
</evidence>
<dbReference type="GO" id="GO:0005615">
    <property type="term" value="C:extracellular space"/>
    <property type="evidence" value="ECO:0007669"/>
    <property type="project" value="InterPro"/>
</dbReference>
<keyword evidence="2" id="KW-0646">Protease inhibitor</keyword>
<gene>
    <name evidence="8" type="ORF">OSB1V03_LOCUS6542</name>
</gene>
<accession>A0A7R9PYZ5</accession>
<dbReference type="EMBL" id="OC858154">
    <property type="protein sequence ID" value="CAD7626109.1"/>
    <property type="molecule type" value="Genomic_DNA"/>
</dbReference>
<dbReference type="InterPro" id="IPR042185">
    <property type="entry name" value="Serpin_sf_2"/>
</dbReference>
<proteinExistence type="inferred from homology"/>
<evidence type="ECO:0000256" key="5">
    <source>
        <dbReference type="RuleBase" id="RU000411"/>
    </source>
</evidence>
<evidence type="ECO:0000256" key="3">
    <source>
        <dbReference type="ARBA" id="ARBA00022900"/>
    </source>
</evidence>
<protein>
    <recommendedName>
        <fullName evidence="7">Serpin domain-containing protein</fullName>
    </recommendedName>
</protein>
<evidence type="ECO:0000256" key="6">
    <source>
        <dbReference type="SAM" id="MobiDB-lite"/>
    </source>
</evidence>
<feature type="region of interest" description="Disordered" evidence="6">
    <location>
        <begin position="1"/>
        <end position="43"/>
    </location>
</feature>
<evidence type="ECO:0000259" key="7">
    <source>
        <dbReference type="SMART" id="SM00093"/>
    </source>
</evidence>
<dbReference type="InterPro" id="IPR036186">
    <property type="entry name" value="Serpin_sf"/>
</dbReference>
<evidence type="ECO:0000256" key="1">
    <source>
        <dbReference type="ARBA" id="ARBA00009500"/>
    </source>
</evidence>
<dbReference type="Gene3D" id="2.30.39.10">
    <property type="entry name" value="Alpha-1-antitrypsin, domain 1"/>
    <property type="match status" value="1"/>
</dbReference>
<dbReference type="Proteomes" id="UP000759131">
    <property type="component" value="Unassembled WGS sequence"/>
</dbReference>
<name>A0A7R9PYZ5_9ACAR</name>
<feature type="compositionally biased region" description="Polar residues" evidence="6">
    <location>
        <begin position="122"/>
        <end position="135"/>
    </location>
</feature>
<dbReference type="SMART" id="SM00093">
    <property type="entry name" value="SERPIN"/>
    <property type="match status" value="1"/>
</dbReference>